<dbReference type="InterPro" id="IPR003753">
    <property type="entry name" value="Exonuc_VII_L"/>
</dbReference>
<dbReference type="STRING" id="1453497.AT15_07450"/>
<dbReference type="PANTHER" id="PTHR30008">
    <property type="entry name" value="EXODEOXYRIBONUCLEASE 7 LARGE SUBUNIT"/>
    <property type="match status" value="1"/>
</dbReference>
<dbReference type="EMBL" id="JFHK01000004">
    <property type="protein sequence ID" value="OAA31323.1"/>
    <property type="molecule type" value="Genomic_DNA"/>
</dbReference>
<dbReference type="InterPro" id="IPR020579">
    <property type="entry name" value="Exonuc_VII_lsu_C"/>
</dbReference>
<dbReference type="GO" id="GO:0006308">
    <property type="term" value="P:DNA catabolic process"/>
    <property type="evidence" value="ECO:0007669"/>
    <property type="project" value="InterPro"/>
</dbReference>
<evidence type="ECO:0000259" key="1">
    <source>
        <dbReference type="Pfam" id="PF02601"/>
    </source>
</evidence>
<evidence type="ECO:0000313" key="3">
    <source>
        <dbReference type="Proteomes" id="UP000077339"/>
    </source>
</evidence>
<evidence type="ECO:0000313" key="2">
    <source>
        <dbReference type="EMBL" id="OAA31323.1"/>
    </source>
</evidence>
<reference evidence="2 3" key="1">
    <citation type="submission" date="2014-02" db="EMBL/GenBank/DDBJ databases">
        <title>Kosmotoga genome sequencing.</title>
        <authorList>
            <person name="Pollo S.M."/>
            <person name="Charchuk R."/>
            <person name="Nesbo C.L."/>
        </authorList>
    </citation>
    <scope>NUCLEOTIDE SEQUENCE [LARGE SCALE GENOMIC DNA]</scope>
    <source>
        <strain evidence="2 3">S304</strain>
    </source>
</reference>
<protein>
    <recommendedName>
        <fullName evidence="1">Exonuclease VII large subunit C-terminal domain-containing protein</fullName>
    </recommendedName>
</protein>
<dbReference type="AlphaFoldDB" id="A0A176K300"/>
<dbReference type="GO" id="GO:0009318">
    <property type="term" value="C:exodeoxyribonuclease VII complex"/>
    <property type="evidence" value="ECO:0007669"/>
    <property type="project" value="InterPro"/>
</dbReference>
<dbReference type="GO" id="GO:0008855">
    <property type="term" value="F:exodeoxyribonuclease VII activity"/>
    <property type="evidence" value="ECO:0007669"/>
    <property type="project" value="InterPro"/>
</dbReference>
<proteinExistence type="predicted"/>
<dbReference type="RefSeq" id="WP_084251430.1">
    <property type="nucleotide sequence ID" value="NZ_JFHK01000004.1"/>
</dbReference>
<accession>A0A176K300</accession>
<organism evidence="2 3">
    <name type="scientific">Kosmotoga arenicorallina S304</name>
    <dbReference type="NCBI Taxonomy" id="1453497"/>
    <lineage>
        <taxon>Bacteria</taxon>
        <taxon>Thermotogati</taxon>
        <taxon>Thermotogota</taxon>
        <taxon>Thermotogae</taxon>
        <taxon>Kosmotogales</taxon>
        <taxon>Kosmotogaceae</taxon>
        <taxon>Kosmotoga</taxon>
    </lineage>
</organism>
<keyword evidence="3" id="KW-1185">Reference proteome</keyword>
<comment type="caution">
    <text evidence="2">The sequence shown here is derived from an EMBL/GenBank/DDBJ whole genome shotgun (WGS) entry which is preliminary data.</text>
</comment>
<feature type="domain" description="Exonuclease VII large subunit C-terminal" evidence="1">
    <location>
        <begin position="148"/>
        <end position="494"/>
    </location>
</feature>
<sequence>MKRQFQRVSELMWWIREFSRLHLGSEVEVVGEVRNARINRRGVLDLELVESSKTRSGNYTYRLNCQLADPKSLLKSLKIQSPKELEGLEYALTGNLNFRVTQNRYVLEAYEILPYGKGSIEKRRNSILKELEKDGLYPVKKLASLFELKEPITKISVIASPGTRGLTDFVASLSHSPLLPDILFYPTAMEGASAAEEICKAIESAQAQETGIQLIVILRGGGAQGSLLYFENEKLARTVCLSKIPVISAIGHTEDKTLLDYVASLSLETPTSAGREIAETNLRYLENLERSAEAFFSSFMEIIEKCNSALNQDVELLTAYRVGRYLSSYKREVDLQTKRLLSSISAYSHESEKALKGGYKELSSKLSQIFRGKRSLTATETEGIFTIGKKIEKRLSLFETAIREVQPPISAFLDKRKEEFKESIHRLTSAADYIFNLAQQHSREYTAKIRSINPLHSLLKGGAIATDALGKPLVTIEQVERGDELKLRITDGIILSEVKEKQPLAKKLKEGVK</sequence>
<dbReference type="PATRIC" id="fig|1453497.3.peg.1484"/>
<dbReference type="PANTHER" id="PTHR30008:SF0">
    <property type="entry name" value="EXODEOXYRIBONUCLEASE 7 LARGE SUBUNIT"/>
    <property type="match status" value="1"/>
</dbReference>
<dbReference type="Pfam" id="PF02601">
    <property type="entry name" value="Exonuc_VII_L"/>
    <property type="match status" value="1"/>
</dbReference>
<gene>
    <name evidence="2" type="ORF">AT15_07450</name>
</gene>
<dbReference type="OrthoDB" id="9802795at2"/>
<dbReference type="Proteomes" id="UP000077339">
    <property type="component" value="Unassembled WGS sequence"/>
</dbReference>
<name>A0A176K300_9BACT</name>